<dbReference type="Pfam" id="PF05137">
    <property type="entry name" value="PilN"/>
    <property type="match status" value="1"/>
</dbReference>
<protein>
    <recommendedName>
        <fullName evidence="4">Fimbrial assembly protein</fullName>
    </recommendedName>
</protein>
<gene>
    <name evidence="2" type="ORF">COX33_00680</name>
</gene>
<dbReference type="Proteomes" id="UP000237258">
    <property type="component" value="Unassembled WGS sequence"/>
</dbReference>
<dbReference type="AlphaFoldDB" id="A0A2G9Z139"/>
<dbReference type="PANTHER" id="PTHR40278">
    <property type="entry name" value="DNA UTILIZATION PROTEIN HOFN"/>
    <property type="match status" value="1"/>
</dbReference>
<comment type="caution">
    <text evidence="2">The sequence shown here is derived from an EMBL/GenBank/DDBJ whole genome shotgun (WGS) entry which is preliminary data.</text>
</comment>
<keyword evidence="1" id="KW-1133">Transmembrane helix</keyword>
<dbReference type="PANTHER" id="PTHR40278:SF1">
    <property type="entry name" value="DNA UTILIZATION PROTEIN HOFN"/>
    <property type="match status" value="1"/>
</dbReference>
<evidence type="ECO:0000313" key="2">
    <source>
        <dbReference type="EMBL" id="PIP24673.1"/>
    </source>
</evidence>
<organism evidence="2 3">
    <name type="scientific">Candidatus Nealsonbacteria bacterium CG23_combo_of_CG06-09_8_20_14_all_36_125</name>
    <dbReference type="NCBI Taxonomy" id="1974719"/>
    <lineage>
        <taxon>Bacteria</taxon>
        <taxon>Candidatus Nealsoniibacteriota</taxon>
    </lineage>
</organism>
<keyword evidence="1" id="KW-0812">Transmembrane</keyword>
<dbReference type="EMBL" id="PCRR01000016">
    <property type="protein sequence ID" value="PIP24673.1"/>
    <property type="molecule type" value="Genomic_DNA"/>
</dbReference>
<dbReference type="InterPro" id="IPR052534">
    <property type="entry name" value="Extracell_DNA_Util/SecSys_Comp"/>
</dbReference>
<accession>A0A2G9Z139</accession>
<evidence type="ECO:0008006" key="4">
    <source>
        <dbReference type="Google" id="ProtNLM"/>
    </source>
</evidence>
<evidence type="ECO:0000313" key="3">
    <source>
        <dbReference type="Proteomes" id="UP000237258"/>
    </source>
</evidence>
<feature type="transmembrane region" description="Helical" evidence="1">
    <location>
        <begin position="21"/>
        <end position="43"/>
    </location>
</feature>
<sequence length="177" mass="20825">MINLLPPQQKEELREEEKLRLILILEIVILAFLISLTLILSSIRTNILSQVQIQKIFLEQREKEFKSTKFQELEKRIGDYNSILSELDSFYDRNLNLTEILEKTSKTLPAGTYLTTFNFNLLTSQISLSGFCPNREILLEFKKNLEQEEKFEKVYFPPSNWVIPTDINFSASFQIKR</sequence>
<dbReference type="InterPro" id="IPR007813">
    <property type="entry name" value="PilN"/>
</dbReference>
<keyword evidence="1" id="KW-0472">Membrane</keyword>
<proteinExistence type="predicted"/>
<name>A0A2G9Z139_9BACT</name>
<evidence type="ECO:0000256" key="1">
    <source>
        <dbReference type="SAM" id="Phobius"/>
    </source>
</evidence>
<reference evidence="2 3" key="1">
    <citation type="submission" date="2017-09" db="EMBL/GenBank/DDBJ databases">
        <title>Depth-based differentiation of microbial function through sediment-hosted aquifers and enrichment of novel symbionts in the deep terrestrial subsurface.</title>
        <authorList>
            <person name="Probst A.J."/>
            <person name="Ladd B."/>
            <person name="Jarett J.K."/>
            <person name="Geller-Mcgrath D.E."/>
            <person name="Sieber C.M."/>
            <person name="Emerson J.B."/>
            <person name="Anantharaman K."/>
            <person name="Thomas B.C."/>
            <person name="Malmstrom R."/>
            <person name="Stieglmeier M."/>
            <person name="Klingl A."/>
            <person name="Woyke T."/>
            <person name="Ryan C.M."/>
            <person name="Banfield J.F."/>
        </authorList>
    </citation>
    <scope>NUCLEOTIDE SEQUENCE [LARGE SCALE GENOMIC DNA]</scope>
    <source>
        <strain evidence="2">CG23_combo_of_CG06-09_8_20_14_all_36_125</strain>
    </source>
</reference>